<dbReference type="EMBL" id="JPQZ01000064">
    <property type="protein sequence ID" value="KKO74506.1"/>
    <property type="molecule type" value="Genomic_DNA"/>
</dbReference>
<reference evidence="1 2" key="1">
    <citation type="journal article" date="2015" name="Environ. Microbiol.">
        <title>Genome analyses suggest the presence of polyploidy and recent human-driven expansions in eight global populations of the honeybee pathogen Nosema ceranae.</title>
        <authorList>
            <person name="Pelin A."/>
            <person name="Selman M."/>
            <person name="Aris-Brosou S."/>
            <person name="Farinelli L."/>
            <person name="Corradi N."/>
        </authorList>
    </citation>
    <scope>NUCLEOTIDE SEQUENCE [LARGE SCALE GENOMIC DNA]</scope>
    <source>
        <strain evidence="1 2">PA08 1199</strain>
    </source>
</reference>
<protein>
    <submittedName>
        <fullName evidence="1">Uncharacterized protein</fullName>
    </submittedName>
</protein>
<dbReference type="RefSeq" id="XP_024330248.1">
    <property type="nucleotide sequence ID" value="XM_024476179.1"/>
</dbReference>
<sequence length="45" mass="5349">MQIHNLEVLSFLGFKKRQKNISLRCIRNNLCKIGLHVKNYFCLKS</sequence>
<dbReference type="AlphaFoldDB" id="A0A0F9WA76"/>
<proteinExistence type="predicted"/>
<organism evidence="1 2">
    <name type="scientific">Vairimorpha ceranae</name>
    <dbReference type="NCBI Taxonomy" id="40302"/>
    <lineage>
        <taxon>Eukaryota</taxon>
        <taxon>Fungi</taxon>
        <taxon>Fungi incertae sedis</taxon>
        <taxon>Microsporidia</taxon>
        <taxon>Nosematidae</taxon>
        <taxon>Vairimorpha</taxon>
    </lineage>
</organism>
<feature type="non-terminal residue" evidence="1">
    <location>
        <position position="45"/>
    </location>
</feature>
<dbReference type="GeneID" id="36321130"/>
<name>A0A0F9WA76_9MICR</name>
<gene>
    <name evidence="1" type="ORF">AAJ76_64000137</name>
</gene>
<evidence type="ECO:0000313" key="2">
    <source>
        <dbReference type="Proteomes" id="UP000034350"/>
    </source>
</evidence>
<dbReference type="Proteomes" id="UP000034350">
    <property type="component" value="Unassembled WGS sequence"/>
</dbReference>
<accession>A0A0F9WA76</accession>
<keyword evidence="2" id="KW-1185">Reference proteome</keyword>
<dbReference type="VEuPathDB" id="MicrosporidiaDB:AAJ76_64000137"/>
<evidence type="ECO:0000313" key="1">
    <source>
        <dbReference type="EMBL" id="KKO74506.1"/>
    </source>
</evidence>
<comment type="caution">
    <text evidence="1">The sequence shown here is derived from an EMBL/GenBank/DDBJ whole genome shotgun (WGS) entry which is preliminary data.</text>
</comment>